<proteinExistence type="predicted"/>
<evidence type="ECO:0000313" key="1">
    <source>
        <dbReference type="EMBL" id="MCV2864316.1"/>
    </source>
</evidence>
<sequence>MLHDQVVAGDTVVVRIESPCKGGTFREILTLLRSAGRWQIAFNAFDVS</sequence>
<keyword evidence="2" id="KW-1185">Reference proteome</keyword>
<organism evidence="1 2">
    <name type="scientific">Albidovulum sediminicola</name>
    <dbReference type="NCBI Taxonomy" id="2984331"/>
    <lineage>
        <taxon>Bacteria</taxon>
        <taxon>Pseudomonadati</taxon>
        <taxon>Pseudomonadota</taxon>
        <taxon>Alphaproteobacteria</taxon>
        <taxon>Rhodobacterales</taxon>
        <taxon>Paracoccaceae</taxon>
        <taxon>Albidovulum</taxon>
    </lineage>
</organism>
<accession>A0ABT2Z0Q5</accession>
<dbReference type="RefSeq" id="WP_263720816.1">
    <property type="nucleotide sequence ID" value="NZ_JAOWLA010000004.1"/>
</dbReference>
<dbReference type="Proteomes" id="UP001652503">
    <property type="component" value="Unassembled WGS sequence"/>
</dbReference>
<evidence type="ECO:0000313" key="2">
    <source>
        <dbReference type="Proteomes" id="UP001652503"/>
    </source>
</evidence>
<reference evidence="1 2" key="1">
    <citation type="submission" date="2022-10" db="EMBL/GenBank/DDBJ databases">
        <title>Defluviimonas sp. nov., isolated from ocean surface water.</title>
        <authorList>
            <person name="He W."/>
            <person name="Wang L."/>
            <person name="Zhang D.-F."/>
        </authorList>
    </citation>
    <scope>NUCLEOTIDE SEQUENCE [LARGE SCALE GENOMIC DNA]</scope>
    <source>
        <strain evidence="1 2">WL0075</strain>
    </source>
</reference>
<name>A0ABT2Z0Q5_9RHOB</name>
<comment type="caution">
    <text evidence="1">The sequence shown here is derived from an EMBL/GenBank/DDBJ whole genome shotgun (WGS) entry which is preliminary data.</text>
</comment>
<dbReference type="EMBL" id="JAOWLA010000004">
    <property type="protein sequence ID" value="MCV2864316.1"/>
    <property type="molecule type" value="Genomic_DNA"/>
</dbReference>
<dbReference type="InterPro" id="IPR039437">
    <property type="entry name" value="FrzH/put_lumazine-bd"/>
</dbReference>
<gene>
    <name evidence="1" type="ORF">OE647_06120</name>
</gene>
<protein>
    <submittedName>
        <fullName evidence="1">Nuclear transport factor 2 family protein</fullName>
    </submittedName>
</protein>
<dbReference type="Pfam" id="PF12893">
    <property type="entry name" value="Lumazine_bd_2"/>
    <property type="match status" value="1"/>
</dbReference>